<feature type="region of interest" description="Disordered" evidence="1">
    <location>
        <begin position="56"/>
        <end position="78"/>
    </location>
</feature>
<name>A0A1Y1KAF6_PHOPY</name>
<proteinExistence type="predicted"/>
<reference evidence="2" key="1">
    <citation type="journal article" date="2016" name="Sci. Rep.">
        <title>Molecular characterization of firefly nuptial gifts: a multi-omics approach sheds light on postcopulatory sexual selection.</title>
        <authorList>
            <person name="Al-Wathiqui N."/>
            <person name="Fallon T.R."/>
            <person name="South A."/>
            <person name="Weng J.K."/>
            <person name="Lewis S.M."/>
        </authorList>
    </citation>
    <scope>NUCLEOTIDE SEQUENCE</scope>
</reference>
<evidence type="ECO:0000256" key="1">
    <source>
        <dbReference type="SAM" id="MobiDB-lite"/>
    </source>
</evidence>
<dbReference type="EMBL" id="GEZM01087811">
    <property type="protein sequence ID" value="JAV58463.1"/>
    <property type="molecule type" value="Transcribed_RNA"/>
</dbReference>
<dbReference type="AlphaFoldDB" id="A0A1Y1KAF6"/>
<organism evidence="2">
    <name type="scientific">Photinus pyralis</name>
    <name type="common">Common eastern firefly</name>
    <name type="synonym">Lampyris pyralis</name>
    <dbReference type="NCBI Taxonomy" id="7054"/>
    <lineage>
        <taxon>Eukaryota</taxon>
        <taxon>Metazoa</taxon>
        <taxon>Ecdysozoa</taxon>
        <taxon>Arthropoda</taxon>
        <taxon>Hexapoda</taxon>
        <taxon>Insecta</taxon>
        <taxon>Pterygota</taxon>
        <taxon>Neoptera</taxon>
        <taxon>Endopterygota</taxon>
        <taxon>Coleoptera</taxon>
        <taxon>Polyphaga</taxon>
        <taxon>Elateriformia</taxon>
        <taxon>Elateroidea</taxon>
        <taxon>Lampyridae</taxon>
        <taxon>Lampyrinae</taxon>
        <taxon>Photinus</taxon>
    </lineage>
</organism>
<accession>A0A1Y1KAF6</accession>
<evidence type="ECO:0000313" key="2">
    <source>
        <dbReference type="EMBL" id="JAV58463.1"/>
    </source>
</evidence>
<sequence length="104" mass="12010">MKGSYANFTRGWLGQWCVRIRKRETRSGARVNFSNTLFGGFSTEKNRKWRLEKAELTKRNEESQRAGYPDPGGGTGGRVDLRFLRRFRGLFRSDRLPPPSPNCL</sequence>
<protein>
    <submittedName>
        <fullName evidence="2">Uncharacterized protein</fullName>
    </submittedName>
</protein>